<dbReference type="Pfam" id="PF00011">
    <property type="entry name" value="HSP20"/>
    <property type="match status" value="1"/>
</dbReference>
<sequence>EVSKYLFTLYKYLTLLFIIIPPRNQLNSTYKFIFSFTFFCQNKKMSLLPVFGGRRNHAHQVHDPYSDHQTHKVHDPYSRPSHPVYDPYSQHAHQVHDPFAHHEVWDPFHEFYLENPRSLIAPAPSFHHGPATMAQIEYKETPEAHIFRCNLHGYKKEDVKVQVEDEKILKITGETSMMKKEDNWHHYERSSGKFFTSFALPLNCRADYVKSSMENGVLTITVPKKEISRKHHHLRSVQIN</sequence>
<dbReference type="InterPro" id="IPR008978">
    <property type="entry name" value="HSP20-like_chaperone"/>
</dbReference>
<dbReference type="CDD" id="cd06472">
    <property type="entry name" value="ACD_ScHsp26_like"/>
    <property type="match status" value="1"/>
</dbReference>
<protein>
    <recommendedName>
        <fullName evidence="4">SHSP domain-containing protein</fullName>
    </recommendedName>
</protein>
<dbReference type="PROSITE" id="PS01031">
    <property type="entry name" value="SHSP"/>
    <property type="match status" value="1"/>
</dbReference>
<evidence type="ECO:0000259" key="4">
    <source>
        <dbReference type="PROSITE" id="PS01031"/>
    </source>
</evidence>
<evidence type="ECO:0000256" key="2">
    <source>
        <dbReference type="PROSITE-ProRule" id="PRU00285"/>
    </source>
</evidence>
<dbReference type="EMBL" id="JBJKTR010000021">
    <property type="protein sequence ID" value="KAL3327351.1"/>
    <property type="molecule type" value="Genomic_DNA"/>
</dbReference>
<organism evidence="5 6">
    <name type="scientific">Solanum stoloniferum</name>
    <dbReference type="NCBI Taxonomy" id="62892"/>
    <lineage>
        <taxon>Eukaryota</taxon>
        <taxon>Viridiplantae</taxon>
        <taxon>Streptophyta</taxon>
        <taxon>Embryophyta</taxon>
        <taxon>Tracheophyta</taxon>
        <taxon>Spermatophyta</taxon>
        <taxon>Magnoliopsida</taxon>
        <taxon>eudicotyledons</taxon>
        <taxon>Gunneridae</taxon>
        <taxon>Pentapetalae</taxon>
        <taxon>asterids</taxon>
        <taxon>lamiids</taxon>
        <taxon>Solanales</taxon>
        <taxon>Solanaceae</taxon>
        <taxon>Solanoideae</taxon>
        <taxon>Solaneae</taxon>
        <taxon>Solanum</taxon>
    </lineage>
</organism>
<name>A0ABD2R8Y0_9SOLN</name>
<dbReference type="SUPFAM" id="SSF49764">
    <property type="entry name" value="HSP20-like chaperones"/>
    <property type="match status" value="1"/>
</dbReference>
<feature type="non-terminal residue" evidence="5">
    <location>
        <position position="1"/>
    </location>
</feature>
<proteinExistence type="inferred from homology"/>
<accession>A0ABD2R8Y0</accession>
<comment type="similarity">
    <text evidence="2 3">Belongs to the small heat shock protein (HSP20) family.</text>
</comment>
<evidence type="ECO:0000313" key="6">
    <source>
        <dbReference type="Proteomes" id="UP001627284"/>
    </source>
</evidence>
<dbReference type="InterPro" id="IPR031107">
    <property type="entry name" value="Small_HSP"/>
</dbReference>
<gene>
    <name evidence="5" type="ORF">AABB24_035163</name>
</gene>
<keyword evidence="6" id="KW-1185">Reference proteome</keyword>
<evidence type="ECO:0000256" key="1">
    <source>
        <dbReference type="ARBA" id="ARBA00023016"/>
    </source>
</evidence>
<dbReference type="Gene3D" id="2.60.40.790">
    <property type="match status" value="1"/>
</dbReference>
<dbReference type="PANTHER" id="PTHR11527">
    <property type="entry name" value="HEAT-SHOCK PROTEIN 20 FAMILY MEMBER"/>
    <property type="match status" value="1"/>
</dbReference>
<dbReference type="InterPro" id="IPR002068">
    <property type="entry name" value="A-crystallin/Hsp20_dom"/>
</dbReference>
<dbReference type="AlphaFoldDB" id="A0ABD2R8Y0"/>
<keyword evidence="1" id="KW-0346">Stress response</keyword>
<evidence type="ECO:0000256" key="3">
    <source>
        <dbReference type="RuleBase" id="RU003616"/>
    </source>
</evidence>
<dbReference type="Proteomes" id="UP001627284">
    <property type="component" value="Unassembled WGS sequence"/>
</dbReference>
<comment type="caution">
    <text evidence="5">The sequence shown here is derived from an EMBL/GenBank/DDBJ whole genome shotgun (WGS) entry which is preliminary data.</text>
</comment>
<evidence type="ECO:0000313" key="5">
    <source>
        <dbReference type="EMBL" id="KAL3327351.1"/>
    </source>
</evidence>
<reference evidence="5 6" key="1">
    <citation type="submission" date="2024-05" db="EMBL/GenBank/DDBJ databases">
        <title>De novo assembly of an allotetraploid wild potato.</title>
        <authorList>
            <person name="Hosaka A.J."/>
        </authorList>
    </citation>
    <scope>NUCLEOTIDE SEQUENCE [LARGE SCALE GENOMIC DNA]</scope>
    <source>
        <tissue evidence="5">Young leaves</tissue>
    </source>
</reference>
<feature type="domain" description="SHSP" evidence="4">
    <location>
        <begin position="127"/>
        <end position="240"/>
    </location>
</feature>